<dbReference type="EC" id="4.2.1.118" evidence="2"/>
<feature type="binding site" evidence="2">
    <location>
        <position position="191"/>
    </location>
    <ligand>
        <name>a divalent metal cation</name>
        <dbReference type="ChEBI" id="CHEBI:60240"/>
        <note>catalytic</note>
    </ligand>
</feature>
<dbReference type="GO" id="GO:0046872">
    <property type="term" value="F:metal ion binding"/>
    <property type="evidence" value="ECO:0007669"/>
    <property type="project" value="UniProtKB-UniRule"/>
</dbReference>
<dbReference type="PROSITE" id="PS51819">
    <property type="entry name" value="VOC"/>
    <property type="match status" value="2"/>
</dbReference>
<dbReference type="Gene3D" id="3.10.180.10">
    <property type="entry name" value="2,3-Dihydroxybiphenyl 1,2-Dioxygenase, domain 1"/>
    <property type="match status" value="2"/>
</dbReference>
<dbReference type="InterPro" id="IPR013022">
    <property type="entry name" value="Xyl_isomerase-like_TIM-brl"/>
</dbReference>
<feature type="domain" description="VOC" evidence="3">
    <location>
        <begin position="290"/>
        <end position="409"/>
    </location>
</feature>
<dbReference type="InterPro" id="IPR036237">
    <property type="entry name" value="Xyl_isomerase-like_sf"/>
</dbReference>
<feature type="binding site" evidence="2">
    <location>
        <position position="437"/>
    </location>
    <ligand>
        <name>Mg(2+)</name>
        <dbReference type="ChEBI" id="CHEBI:18420"/>
    </ligand>
</feature>
<dbReference type="SUPFAM" id="SSF54593">
    <property type="entry name" value="Glyoxalase/Bleomycin resistance protein/Dihydroxybiphenyl dioxygenase"/>
    <property type="match status" value="1"/>
</dbReference>
<gene>
    <name evidence="4" type="ORF">E4191_19210</name>
</gene>
<comment type="similarity">
    <text evidence="2">Belongs to the bacterial two-domain DSD family.</text>
</comment>
<evidence type="ECO:0000256" key="1">
    <source>
        <dbReference type="ARBA" id="ARBA00022723"/>
    </source>
</evidence>
<feature type="binding site" evidence="2">
    <location>
        <position position="513"/>
    </location>
    <ligand>
        <name>Mg(2+)</name>
        <dbReference type="ChEBI" id="CHEBI:18420"/>
    </ligand>
</feature>
<dbReference type="GO" id="GO:0046279">
    <property type="term" value="P:3,4-dihydroxybenzoate biosynthetic process"/>
    <property type="evidence" value="ECO:0007669"/>
    <property type="project" value="UniProtKB-UniRule"/>
</dbReference>
<dbReference type="RefSeq" id="WP_139616019.1">
    <property type="nucleotide sequence ID" value="NZ_CP040762.1"/>
</dbReference>
<comment type="cofactor">
    <cofactor evidence="2">
        <name>a divalent metal cation</name>
        <dbReference type="ChEBI" id="CHEBI:60240"/>
    </cofactor>
</comment>
<feature type="binding site" evidence="2">
    <location>
        <position position="165"/>
    </location>
    <ligand>
        <name>a divalent metal cation</name>
        <dbReference type="ChEBI" id="CHEBI:60240"/>
        <note>catalytic</note>
    </ligand>
</feature>
<dbReference type="AlphaFoldDB" id="A0A4Y5SRZ1"/>
<dbReference type="GO" id="GO:0016853">
    <property type="term" value="F:isomerase activity"/>
    <property type="evidence" value="ECO:0007669"/>
    <property type="project" value="UniProtKB-KW"/>
</dbReference>
<evidence type="ECO:0000256" key="2">
    <source>
        <dbReference type="HAMAP-Rule" id="MF_02238"/>
    </source>
</evidence>
<comment type="catalytic activity">
    <reaction evidence="2">
        <text>3-dehydroshikimate = 3,4-dihydroxybenzoate + H2O</text>
        <dbReference type="Rhea" id="RHEA:24848"/>
        <dbReference type="ChEBI" id="CHEBI:15377"/>
        <dbReference type="ChEBI" id="CHEBI:16630"/>
        <dbReference type="ChEBI" id="CHEBI:36241"/>
        <dbReference type="EC" id="4.2.1.118"/>
    </reaction>
</comment>
<evidence type="ECO:0000259" key="3">
    <source>
        <dbReference type="PROSITE" id="PS51819"/>
    </source>
</evidence>
<keyword evidence="1 2" id="KW-0479">Metal-binding</keyword>
<dbReference type="EMBL" id="CP040762">
    <property type="protein sequence ID" value="QDA36247.1"/>
    <property type="molecule type" value="Genomic_DNA"/>
</dbReference>
<feature type="binding site" evidence="2">
    <location>
        <position position="590"/>
    </location>
    <ligand>
        <name>Mg(2+)</name>
        <dbReference type="ChEBI" id="CHEBI:18420"/>
    </ligand>
</feature>
<evidence type="ECO:0000313" key="4">
    <source>
        <dbReference type="EMBL" id="QDA36247.1"/>
    </source>
</evidence>
<feature type="binding site" evidence="2">
    <location>
        <position position="239"/>
    </location>
    <ligand>
        <name>a divalent metal cation</name>
        <dbReference type="ChEBI" id="CHEBI:60240"/>
        <note>catalytic</note>
    </ligand>
</feature>
<dbReference type="Pfam" id="PF14696">
    <property type="entry name" value="Glyoxalase_5"/>
    <property type="match status" value="1"/>
</dbReference>
<sequence length="625" mass="68248">MKTSIATVSLSGSLTTKLAAIAEARFDGIEIFEQDFLASDFTPAEVGRMVRDHGLEITLFQPFRDFEGLPEPHRSRALARVERKFELMTQLGTDLMLVCSTTHPAAIGGIDRMAQDFRDLGDLAARHNIRVGFEALCWGRFVNDHRDAWEVVRRADHPNVGLILDSFHTLARRIDPSSIRAIPGDRIFFVQLADAPAIDMDLLYWSRHYRNMPGEGDLDVASFMQAVAATGYAGPLSLEIFNDQFRSGLPRMVAQDGHRSLIALMDQVRRAQPSAAPDLPRFPPPAPVERIEYIEFATSAAEAPALETLLASLGFAAGGRHVSKPVTLWRQGGVNVLVNSDLSGFAHSSYVTHGTTVSEIALMVPDARAAFQRATALLARPLVQDTQPGQLAIPAIRGVSGNVIRLLDGTSDLAGIWQVDFRANPARHGAGITGIDHIGQTMAYDEMLSWSLFYTSIFDAEKAPMVDVVDPDGLVRSRAVRSGGLRVTLNGADARHTLAGRFIEDSFGASVQHVAFSSDDIFATATALAERGFATLRIGANYYDDVQARFGLDPGMVARMQAASIMYDEDAGGQFFQLYSEPRADGFFFEIVQRQGNYAGYGAPNAPFRIAAQKRAARPAGMPRH</sequence>
<name>A0A4Y5SRZ1_9RHOB</name>
<dbReference type="KEGG" id="plia:E4191_19210"/>
<dbReference type="SUPFAM" id="SSF51658">
    <property type="entry name" value="Xylose isomerase-like"/>
    <property type="match status" value="1"/>
</dbReference>
<dbReference type="InterPro" id="IPR041736">
    <property type="entry name" value="4OHPhenylPyrv_dOase_N"/>
</dbReference>
<dbReference type="Pfam" id="PF01261">
    <property type="entry name" value="AP_endonuc_2"/>
    <property type="match status" value="1"/>
</dbReference>
<geneLocation type="plasmid" evidence="4 5">
    <name>unnamed2</name>
</geneLocation>
<dbReference type="CDD" id="cd08342">
    <property type="entry name" value="HPPD_N_like"/>
    <property type="match status" value="1"/>
</dbReference>
<keyword evidence="2" id="KW-0456">Lyase</keyword>
<dbReference type="InterPro" id="IPR037523">
    <property type="entry name" value="VOC_core"/>
</dbReference>
<dbReference type="UniPathway" id="UPA00088"/>
<reference evidence="5" key="1">
    <citation type="submission" date="2019-05" db="EMBL/GenBank/DDBJ databases">
        <title>Tamlana fucoidanivorans sp. nov., isolated from the surface of algae collected from Fujian province in China.</title>
        <authorList>
            <person name="Li J."/>
        </authorList>
    </citation>
    <scope>NUCLEOTIDE SEQUENCE [LARGE SCALE GENOMIC DNA]</scope>
    <source>
        <strain evidence="5">2251</strain>
        <plasmid evidence="5">unnamed2</plasmid>
    </source>
</reference>
<dbReference type="InterPro" id="IPR043700">
    <property type="entry name" value="DSD"/>
</dbReference>
<comment type="pathway">
    <text evidence="2">Aromatic compound metabolism; 3,4-dihydroxybenzoate biosynthesis.</text>
</comment>
<feature type="domain" description="VOC" evidence="3">
    <location>
        <begin position="434"/>
        <end position="581"/>
    </location>
</feature>
<dbReference type="Gene3D" id="3.20.20.150">
    <property type="entry name" value="Divalent-metal-dependent TIM barrel enzymes"/>
    <property type="match status" value="1"/>
</dbReference>
<keyword evidence="4" id="KW-0614">Plasmid</keyword>
<proteinExistence type="inferred from homology"/>
<dbReference type="PANTHER" id="PTHR12110:SF21">
    <property type="entry name" value="XYLOSE ISOMERASE-LIKE TIM BARREL DOMAIN-CONTAINING PROTEIN"/>
    <property type="match status" value="1"/>
</dbReference>
<accession>A0A4Y5SRZ1</accession>
<keyword evidence="4" id="KW-0670">Pyruvate</keyword>
<dbReference type="InterPro" id="IPR029068">
    <property type="entry name" value="Glyas_Bleomycin-R_OHBP_Dase"/>
</dbReference>
<dbReference type="InterPro" id="IPR004360">
    <property type="entry name" value="Glyas_Fos-R_dOase_dom"/>
</dbReference>
<dbReference type="HAMAP" id="MF_02238">
    <property type="entry name" value="DSD"/>
    <property type="match status" value="1"/>
</dbReference>
<dbReference type="Proteomes" id="UP000296374">
    <property type="component" value="Plasmid unnamed2"/>
</dbReference>
<comment type="function">
    <text evidence="2">Catalyzes the conversion of 3-dehydroshikimate to protocatechuate (3,4-dihydroxybenzoate), a common intermediate of quinate and shikimate degradation pathways.</text>
</comment>
<keyword evidence="4" id="KW-0413">Isomerase</keyword>
<evidence type="ECO:0000313" key="5">
    <source>
        <dbReference type="Proteomes" id="UP000296374"/>
    </source>
</evidence>
<protein>
    <recommendedName>
        <fullName evidence="2">3-dehydroshikimate dehydratase</fullName>
        <shortName evidence="2">DSD</shortName>
        <ecNumber evidence="2">4.2.1.118</ecNumber>
    </recommendedName>
</protein>
<feature type="binding site" evidence="2">
    <location>
        <position position="134"/>
    </location>
    <ligand>
        <name>a divalent metal cation</name>
        <dbReference type="ChEBI" id="CHEBI:60240"/>
        <note>catalytic</note>
    </ligand>
</feature>
<dbReference type="GO" id="GO:0046565">
    <property type="term" value="F:3-dehydroshikimate dehydratase activity"/>
    <property type="evidence" value="ECO:0007669"/>
    <property type="project" value="UniProtKB-UniRule"/>
</dbReference>
<dbReference type="PANTHER" id="PTHR12110">
    <property type="entry name" value="HYDROXYPYRUVATE ISOMERASE"/>
    <property type="match status" value="1"/>
</dbReference>
<organism evidence="4 5">
    <name type="scientific">Paracoccus liaowanqingii</name>
    <dbReference type="NCBI Taxonomy" id="2560053"/>
    <lineage>
        <taxon>Bacteria</taxon>
        <taxon>Pseudomonadati</taxon>
        <taxon>Pseudomonadota</taxon>
        <taxon>Alphaproteobacteria</taxon>
        <taxon>Rhodobacterales</taxon>
        <taxon>Paracoccaceae</taxon>
        <taxon>Paracoccus</taxon>
    </lineage>
</organism>
<dbReference type="Pfam" id="PF00903">
    <property type="entry name" value="Glyoxalase"/>
    <property type="match status" value="1"/>
</dbReference>
<dbReference type="InterPro" id="IPR050312">
    <property type="entry name" value="IolE/XylAMocC-like"/>
</dbReference>